<keyword evidence="3" id="KW-1185">Reference proteome</keyword>
<feature type="compositionally biased region" description="Polar residues" evidence="1">
    <location>
        <begin position="61"/>
        <end position="74"/>
    </location>
</feature>
<accession>A0AAN8CW81</accession>
<feature type="compositionally biased region" description="Polar residues" evidence="1">
    <location>
        <begin position="7"/>
        <end position="17"/>
    </location>
</feature>
<sequence>MMEEAKNSLTDTCQHPSFSDKIPPFPDELSVCHDPYSSSTSILPPPHGLIKQPAEGPADQTLKTQPSQCTTTESLSISFSADERATLEEQGEFEVPLPEHPATDKVAPEVKAEGDAADVEISQMDERRLKCLRTFQQILREKRETRRSLASMTMTFSQEEYEPGSHR</sequence>
<gene>
    <name evidence="2" type="ORF">CesoFtcFv8_003285</name>
</gene>
<dbReference type="Proteomes" id="UP001335648">
    <property type="component" value="Unassembled WGS sequence"/>
</dbReference>
<dbReference type="AlphaFoldDB" id="A0AAN8CW81"/>
<feature type="compositionally biased region" description="Basic and acidic residues" evidence="1">
    <location>
        <begin position="101"/>
        <end position="114"/>
    </location>
</feature>
<evidence type="ECO:0000313" key="3">
    <source>
        <dbReference type="Proteomes" id="UP001335648"/>
    </source>
</evidence>
<protein>
    <submittedName>
        <fullName evidence="2">Uncharacterized protein</fullName>
    </submittedName>
</protein>
<feature type="region of interest" description="Disordered" evidence="1">
    <location>
        <begin position="1"/>
        <end position="74"/>
    </location>
</feature>
<reference evidence="2 3" key="1">
    <citation type="journal article" date="2023" name="Mol. Biol. Evol.">
        <title>Genomics of Secondarily Temperate Adaptation in the Only Non-Antarctic Icefish.</title>
        <authorList>
            <person name="Rivera-Colon A.G."/>
            <person name="Rayamajhi N."/>
            <person name="Minhas B.F."/>
            <person name="Madrigal G."/>
            <person name="Bilyk K.T."/>
            <person name="Yoon V."/>
            <person name="Hune M."/>
            <person name="Gregory S."/>
            <person name="Cheng C.H.C."/>
            <person name="Catchen J.M."/>
        </authorList>
    </citation>
    <scope>NUCLEOTIDE SEQUENCE [LARGE SCALE GENOMIC DNA]</scope>
    <source>
        <strain evidence="2">JC2023a</strain>
    </source>
</reference>
<feature type="compositionally biased region" description="Polar residues" evidence="1">
    <location>
        <begin position="148"/>
        <end position="158"/>
    </location>
</feature>
<organism evidence="2 3">
    <name type="scientific">Champsocephalus esox</name>
    <name type="common">pike icefish</name>
    <dbReference type="NCBI Taxonomy" id="159716"/>
    <lineage>
        <taxon>Eukaryota</taxon>
        <taxon>Metazoa</taxon>
        <taxon>Chordata</taxon>
        <taxon>Craniata</taxon>
        <taxon>Vertebrata</taxon>
        <taxon>Euteleostomi</taxon>
        <taxon>Actinopterygii</taxon>
        <taxon>Neopterygii</taxon>
        <taxon>Teleostei</taxon>
        <taxon>Neoteleostei</taxon>
        <taxon>Acanthomorphata</taxon>
        <taxon>Eupercaria</taxon>
        <taxon>Perciformes</taxon>
        <taxon>Notothenioidei</taxon>
        <taxon>Channichthyidae</taxon>
        <taxon>Champsocephalus</taxon>
    </lineage>
</organism>
<evidence type="ECO:0000313" key="2">
    <source>
        <dbReference type="EMBL" id="KAK5909348.1"/>
    </source>
</evidence>
<evidence type="ECO:0000256" key="1">
    <source>
        <dbReference type="SAM" id="MobiDB-lite"/>
    </source>
</evidence>
<name>A0AAN8CW81_9TELE</name>
<proteinExistence type="predicted"/>
<comment type="caution">
    <text evidence="2">The sequence shown here is derived from an EMBL/GenBank/DDBJ whole genome shotgun (WGS) entry which is preliminary data.</text>
</comment>
<dbReference type="EMBL" id="JAULUE010002048">
    <property type="protein sequence ID" value="KAK5909348.1"/>
    <property type="molecule type" value="Genomic_DNA"/>
</dbReference>
<feature type="region of interest" description="Disordered" evidence="1">
    <location>
        <begin position="146"/>
        <end position="167"/>
    </location>
</feature>
<feature type="region of interest" description="Disordered" evidence="1">
    <location>
        <begin position="87"/>
        <end position="117"/>
    </location>
</feature>